<comment type="subcellular location">
    <subcellularLocation>
        <location evidence="1">Membrane</location>
        <topology evidence="1">Multi-pass membrane protein</topology>
    </subcellularLocation>
</comment>
<dbReference type="PANTHER" id="PTHR10582">
    <property type="entry name" value="TRANSIENT RECEPTOR POTENTIAL ION CHANNEL PROTEIN"/>
    <property type="match status" value="1"/>
</dbReference>
<keyword evidence="9" id="KW-1185">Reference proteome</keyword>
<dbReference type="PANTHER" id="PTHR10582:SF2">
    <property type="entry name" value="INACTIVE"/>
    <property type="match status" value="1"/>
</dbReference>
<reference evidence="8 9" key="1">
    <citation type="journal article" date="2019" name="Environ. Microbiol.">
        <title>At the nexus of three kingdoms: the genome of the mycorrhizal fungus Gigaspora margarita provides insights into plant, endobacterial and fungal interactions.</title>
        <authorList>
            <person name="Venice F."/>
            <person name="Ghignone S."/>
            <person name="Salvioli di Fossalunga A."/>
            <person name="Amselem J."/>
            <person name="Novero M."/>
            <person name="Xianan X."/>
            <person name="Sedzielewska Toro K."/>
            <person name="Morin E."/>
            <person name="Lipzen A."/>
            <person name="Grigoriev I.V."/>
            <person name="Henrissat B."/>
            <person name="Martin F.M."/>
            <person name="Bonfante P."/>
        </authorList>
    </citation>
    <scope>NUCLEOTIDE SEQUENCE [LARGE SCALE GENOMIC DNA]</scope>
    <source>
        <strain evidence="8 9">BEG34</strain>
    </source>
</reference>
<evidence type="ECO:0000256" key="6">
    <source>
        <dbReference type="SAM" id="Phobius"/>
    </source>
</evidence>
<keyword evidence="8" id="KW-0675">Receptor</keyword>
<dbReference type="InterPro" id="IPR005821">
    <property type="entry name" value="Ion_trans_dom"/>
</dbReference>
<dbReference type="InterPro" id="IPR015943">
    <property type="entry name" value="WD40/YVTN_repeat-like_dom_sf"/>
</dbReference>
<feature type="transmembrane region" description="Helical" evidence="6">
    <location>
        <begin position="741"/>
        <end position="760"/>
    </location>
</feature>
<dbReference type="Pfam" id="PF00520">
    <property type="entry name" value="Ion_trans"/>
    <property type="match status" value="1"/>
</dbReference>
<dbReference type="GO" id="GO:0098703">
    <property type="term" value="P:calcium ion import across plasma membrane"/>
    <property type="evidence" value="ECO:0007669"/>
    <property type="project" value="TreeGrafter"/>
</dbReference>
<dbReference type="Gene3D" id="2.130.10.10">
    <property type="entry name" value="YVTN repeat-like/Quinoprotein amine dehydrogenase"/>
    <property type="match status" value="1"/>
</dbReference>
<dbReference type="SUPFAM" id="SSF101908">
    <property type="entry name" value="Putative isomerase YbhE"/>
    <property type="match status" value="1"/>
</dbReference>
<evidence type="ECO:0000256" key="3">
    <source>
        <dbReference type="ARBA" id="ARBA00022737"/>
    </source>
</evidence>
<feature type="transmembrane region" description="Helical" evidence="6">
    <location>
        <begin position="828"/>
        <end position="850"/>
    </location>
</feature>
<dbReference type="EMBL" id="WTPW01002832">
    <property type="protein sequence ID" value="KAF0363845.1"/>
    <property type="molecule type" value="Genomic_DNA"/>
</dbReference>
<keyword evidence="2 6" id="KW-0812">Transmembrane</keyword>
<dbReference type="Proteomes" id="UP000439903">
    <property type="component" value="Unassembled WGS sequence"/>
</dbReference>
<dbReference type="GO" id="GO:0005216">
    <property type="term" value="F:monoatomic ion channel activity"/>
    <property type="evidence" value="ECO:0007669"/>
    <property type="project" value="InterPro"/>
</dbReference>
<feature type="transmembrane region" description="Helical" evidence="6">
    <location>
        <begin position="904"/>
        <end position="923"/>
    </location>
</feature>
<evidence type="ECO:0000313" key="9">
    <source>
        <dbReference type="Proteomes" id="UP000439903"/>
    </source>
</evidence>
<dbReference type="AlphaFoldDB" id="A0A8H3WW60"/>
<sequence length="1080" mass="126769">MASISDNSQVKVQIDPNTIEETLDKNTTKNILEIVCSPEMKYIAALSKEKDISLWSIVNEEQYLKYEKEIFIDAACTESEDSRLFAVSDNMHVSIKLDKDRISRNSYNCSFYSLITNKEVFLRFPDRQKEIDFLSFINNGNLVMVNARNYRAYVFSCSRKDNTTWTCISMIELKYFKKVYITPKGSFIIYNDMIHEITIWDIETLSIKTHVLIDWGYILETIGFSEDEELLLVHAREKKKIKNHFYVFSTKFWMNLAYCEIEEIIDGFHLIASNKGERLLIITQDPTHKKKCFLMDPYILKERIDADKLFQDDDSNQTKIPSKPYIIKFDKIIYTIDGKLFIKELVHDNWINYLRKDLKDINSITAPSKKTIEIMKNGLNMGNDKYILAKELQGLLFQWKLNCKPESIVLEAKDDKVTWKLDILPSFYTNGNKFILQCDLLENDDLIMTTRIGIFVWSVKYKLKQKGKEIRMLYFWNNCNLKGWNGNLEKFNLEKAEKDELFNNNDSERFLPVSSYEIVYKNLDIVFGKEKLFLKFLGDNIDDEFYLTCYGNDLMKTFIKLNDDFWVRDCGRGCLKPILKNKNLLISKISLLKIIFEKFTELSEEHPTYITSLLTNIAFVLPTDTPNLQSTTKHLSSYGTYCHLSRTSFLDIYKPNISWNNFKKYFVNLFKNSSHSSIKLVIPLPNFVTYPKDYKFWKELLLPESSCFAGSPYNEMINYELYKYINIEALLEFKWNTYGRMYYFAIWTIYTIFLCSFTIAATLSRNISQDNLYFLLYLTIFLGIWHLVFELRQFVYHPMLYISSAWNFFDLGAYIFPTISSFLWLQNGSISISIIAISTLLLEIKFLLFFRVIEFSGTHFSMILGVAKSAFSFLMILGFIVFAFAHSLYLLLHSDISDNETEEYASFTTISGALLSVYIMLTGDTSPVSDWHLSDNPILIILTITFSFLSTIYLMNLFIGLLSNAISETSTKEWFLILKAEVLSEIELFYMLPHQRRKENWFPYIIFYEAHTIELRNLAKDILDNKWTVYKLPFFSSYFKDALQLPKEKQEPIEAKIDSTFEELKNLINIKFAELKEKPE</sequence>
<evidence type="ECO:0000256" key="2">
    <source>
        <dbReference type="ARBA" id="ARBA00022692"/>
    </source>
</evidence>
<gene>
    <name evidence="8" type="ORF">F8M41_013935</name>
</gene>
<dbReference type="SUPFAM" id="SSF81324">
    <property type="entry name" value="Voltage-gated potassium channels"/>
    <property type="match status" value="1"/>
</dbReference>
<evidence type="ECO:0000256" key="5">
    <source>
        <dbReference type="ARBA" id="ARBA00023136"/>
    </source>
</evidence>
<feature type="domain" description="Ion transport" evidence="7">
    <location>
        <begin position="742"/>
        <end position="971"/>
    </location>
</feature>
<comment type="caution">
    <text evidence="8">The sequence shown here is derived from an EMBL/GenBank/DDBJ whole genome shotgun (WGS) entry which is preliminary data.</text>
</comment>
<evidence type="ECO:0000256" key="1">
    <source>
        <dbReference type="ARBA" id="ARBA00004141"/>
    </source>
</evidence>
<keyword evidence="3" id="KW-0677">Repeat</keyword>
<proteinExistence type="predicted"/>
<keyword evidence="4 6" id="KW-1133">Transmembrane helix</keyword>
<feature type="transmembrane region" description="Helical" evidence="6">
    <location>
        <begin position="772"/>
        <end position="789"/>
    </location>
</feature>
<dbReference type="InterPro" id="IPR024862">
    <property type="entry name" value="TRPV"/>
</dbReference>
<feature type="transmembrane region" description="Helical" evidence="6">
    <location>
        <begin position="870"/>
        <end position="892"/>
    </location>
</feature>
<organism evidence="8 9">
    <name type="scientific">Gigaspora margarita</name>
    <dbReference type="NCBI Taxonomy" id="4874"/>
    <lineage>
        <taxon>Eukaryota</taxon>
        <taxon>Fungi</taxon>
        <taxon>Fungi incertae sedis</taxon>
        <taxon>Mucoromycota</taxon>
        <taxon>Glomeromycotina</taxon>
        <taxon>Glomeromycetes</taxon>
        <taxon>Diversisporales</taxon>
        <taxon>Gigasporaceae</taxon>
        <taxon>Gigaspora</taxon>
    </lineage>
</organism>
<dbReference type="Gene3D" id="1.10.287.70">
    <property type="match status" value="1"/>
</dbReference>
<name>A0A8H3WW60_GIGMA</name>
<evidence type="ECO:0000256" key="4">
    <source>
        <dbReference type="ARBA" id="ARBA00022989"/>
    </source>
</evidence>
<protein>
    <submittedName>
        <fullName evidence="8">Transient receptor potential cation channel subfamily a member 1-like</fullName>
    </submittedName>
</protein>
<feature type="transmembrane region" description="Helical" evidence="6">
    <location>
        <begin position="795"/>
        <end position="816"/>
    </location>
</feature>
<dbReference type="OrthoDB" id="2352140at2759"/>
<evidence type="ECO:0000259" key="7">
    <source>
        <dbReference type="Pfam" id="PF00520"/>
    </source>
</evidence>
<keyword evidence="5 6" id="KW-0472">Membrane</keyword>
<dbReference type="GO" id="GO:0005886">
    <property type="term" value="C:plasma membrane"/>
    <property type="evidence" value="ECO:0007669"/>
    <property type="project" value="TreeGrafter"/>
</dbReference>
<accession>A0A8H3WW60</accession>
<feature type="transmembrane region" description="Helical" evidence="6">
    <location>
        <begin position="938"/>
        <end position="962"/>
    </location>
</feature>
<evidence type="ECO:0000313" key="8">
    <source>
        <dbReference type="EMBL" id="KAF0363845.1"/>
    </source>
</evidence>